<evidence type="ECO:0000256" key="1">
    <source>
        <dbReference type="ARBA" id="ARBA00004123"/>
    </source>
</evidence>
<keyword evidence="8" id="KW-1185">Reference proteome</keyword>
<dbReference type="Proteomes" id="UP000053611">
    <property type="component" value="Unassembled WGS sequence"/>
</dbReference>
<evidence type="ECO:0000256" key="4">
    <source>
        <dbReference type="ARBA" id="ARBA00023242"/>
    </source>
</evidence>
<feature type="compositionally biased region" description="Low complexity" evidence="5">
    <location>
        <begin position="271"/>
        <end position="294"/>
    </location>
</feature>
<dbReference type="PROSITE" id="PS51821">
    <property type="entry name" value="VELVET"/>
    <property type="match status" value="1"/>
</dbReference>
<organism evidence="7 8">
    <name type="scientific">Cutaneotrichosporon oleaginosum</name>
    <dbReference type="NCBI Taxonomy" id="879819"/>
    <lineage>
        <taxon>Eukaryota</taxon>
        <taxon>Fungi</taxon>
        <taxon>Dikarya</taxon>
        <taxon>Basidiomycota</taxon>
        <taxon>Agaricomycotina</taxon>
        <taxon>Tremellomycetes</taxon>
        <taxon>Trichosporonales</taxon>
        <taxon>Trichosporonaceae</taxon>
        <taxon>Cutaneotrichosporon</taxon>
    </lineage>
</organism>
<gene>
    <name evidence="7" type="ORF">CC85DRAFT_207913</name>
</gene>
<dbReference type="PANTHER" id="PTHR33572:SF3">
    <property type="entry name" value="VELVET COMPLEX SUBUNIT B"/>
    <property type="match status" value="1"/>
</dbReference>
<feature type="region of interest" description="Disordered" evidence="5">
    <location>
        <begin position="1"/>
        <end position="46"/>
    </location>
</feature>
<dbReference type="RefSeq" id="XP_018275574.1">
    <property type="nucleotide sequence ID" value="XM_018419942.1"/>
</dbReference>
<keyword evidence="2" id="KW-0805">Transcription regulation</keyword>
<feature type="region of interest" description="Disordered" evidence="5">
    <location>
        <begin position="208"/>
        <end position="328"/>
    </location>
</feature>
<dbReference type="Gene3D" id="2.60.40.3960">
    <property type="entry name" value="Velvet domain"/>
    <property type="match status" value="2"/>
</dbReference>
<accession>A0A0J0XDG9</accession>
<dbReference type="GO" id="GO:0005634">
    <property type="term" value="C:nucleus"/>
    <property type="evidence" value="ECO:0007669"/>
    <property type="project" value="UniProtKB-SubCell"/>
</dbReference>
<feature type="compositionally biased region" description="Basic and acidic residues" evidence="5">
    <location>
        <begin position="318"/>
        <end position="328"/>
    </location>
</feature>
<dbReference type="OrthoDB" id="1746739at2759"/>
<dbReference type="InterPro" id="IPR038491">
    <property type="entry name" value="Velvet_dom_sf"/>
</dbReference>
<feature type="region of interest" description="Disordered" evidence="5">
    <location>
        <begin position="143"/>
        <end position="192"/>
    </location>
</feature>
<dbReference type="AlphaFoldDB" id="A0A0J0XDG9"/>
<comment type="subcellular location">
    <subcellularLocation>
        <location evidence="1">Nucleus</location>
    </subcellularLocation>
</comment>
<evidence type="ECO:0000313" key="8">
    <source>
        <dbReference type="Proteomes" id="UP000053611"/>
    </source>
</evidence>
<dbReference type="PANTHER" id="PTHR33572">
    <property type="entry name" value="SPORE DEVELOPMENT REGULATOR VOSA"/>
    <property type="match status" value="1"/>
</dbReference>
<name>A0A0J0XDG9_9TREE</name>
<keyword evidence="4" id="KW-0539">Nucleus</keyword>
<keyword evidence="3" id="KW-0804">Transcription</keyword>
<dbReference type="GeneID" id="28980545"/>
<feature type="compositionally biased region" description="Low complexity" evidence="5">
    <location>
        <begin position="430"/>
        <end position="442"/>
    </location>
</feature>
<evidence type="ECO:0000256" key="5">
    <source>
        <dbReference type="SAM" id="MobiDB-lite"/>
    </source>
</evidence>
<feature type="domain" description="Velvet" evidence="6">
    <location>
        <begin position="73"/>
        <end position="423"/>
    </location>
</feature>
<dbReference type="Pfam" id="PF11754">
    <property type="entry name" value="Velvet"/>
    <property type="match status" value="1"/>
</dbReference>
<evidence type="ECO:0000313" key="7">
    <source>
        <dbReference type="EMBL" id="KLT39083.1"/>
    </source>
</evidence>
<evidence type="ECO:0000259" key="6">
    <source>
        <dbReference type="PROSITE" id="PS51821"/>
    </source>
</evidence>
<reference evidence="7 8" key="1">
    <citation type="submission" date="2015-03" db="EMBL/GenBank/DDBJ databases">
        <title>Genomics and transcriptomics of the oil-accumulating basidiomycete yeast T. oleaginosus allow insights into substrate utilization and the diverse evolutionary trajectories of mating systems in fungi.</title>
        <authorList>
            <consortium name="DOE Joint Genome Institute"/>
            <person name="Kourist R."/>
            <person name="Kracht O."/>
            <person name="Bracharz F."/>
            <person name="Lipzen A."/>
            <person name="Nolan M."/>
            <person name="Ohm R."/>
            <person name="Grigoriev I."/>
            <person name="Sun S."/>
            <person name="Heitman J."/>
            <person name="Bruck T."/>
            <person name="Nowrousian M."/>
        </authorList>
    </citation>
    <scope>NUCLEOTIDE SEQUENCE [LARGE SCALE GENOMIC DNA]</scope>
    <source>
        <strain evidence="7 8">IBC0246</strain>
    </source>
</reference>
<evidence type="ECO:0000256" key="3">
    <source>
        <dbReference type="ARBA" id="ARBA00023163"/>
    </source>
</evidence>
<evidence type="ECO:0000256" key="2">
    <source>
        <dbReference type="ARBA" id="ARBA00023015"/>
    </source>
</evidence>
<feature type="region of interest" description="Disordered" evidence="5">
    <location>
        <begin position="419"/>
        <end position="442"/>
    </location>
</feature>
<feature type="compositionally biased region" description="Low complexity" evidence="5">
    <location>
        <begin position="302"/>
        <end position="311"/>
    </location>
</feature>
<dbReference type="STRING" id="879819.A0A0J0XDG9"/>
<protein>
    <recommendedName>
        <fullName evidence="6">Velvet domain-containing protein</fullName>
    </recommendedName>
</protein>
<dbReference type="EMBL" id="KQ087271">
    <property type="protein sequence ID" value="KLT39083.1"/>
    <property type="molecule type" value="Genomic_DNA"/>
</dbReference>
<feature type="compositionally biased region" description="Low complexity" evidence="5">
    <location>
        <begin position="166"/>
        <end position="191"/>
    </location>
</feature>
<sequence length="442" mass="46525">MSSPHGGRRPISASAVAAPPDGGNQHQEHSGRPTTLPPGALPSTAATGVAPKAVPAAQDFTRVTRIKRGIFANKYMSFCLQVAQQPVSGRRKTEKDRRPIAPTPIVRLWIREHHDASSPGMLVNPSDIDVSALVCAVDIVEPNSPASPEVRTGRAHRSTRSPSPPRARLSSSSKVGTSLSLGSGSTSASSKEAPVGLGIGGVGGMWQGLSTDDAGGGGGVGSSQAGSSRHGAGLSITPIPRPRSRHSQLSPGSGDHETSSEDDASPVVEPSGVRGSRPSSASRPASGGSEASRGGTRRGRGRSAASGDSTRPGSGRRTAADESTRNLHGRLHIEPNRVIDMEGAMGLWFLFTNLSIRYEGTYSFRFRCFDRSATGRDLPPAPYLATCQSKNFKVFSPLNYQGRPPNTPLADHFNRQGFKLNTRKNERQVPSPSMSSPQQPET</sequence>
<dbReference type="InterPro" id="IPR021740">
    <property type="entry name" value="Velvet"/>
</dbReference>
<proteinExistence type="predicted"/>
<dbReference type="InterPro" id="IPR037525">
    <property type="entry name" value="Velvet_dom"/>
</dbReference>